<feature type="transmembrane region" description="Helical" evidence="5">
    <location>
        <begin position="41"/>
        <end position="63"/>
    </location>
</feature>
<reference evidence="7 8" key="1">
    <citation type="submission" date="2024-09" db="EMBL/GenBank/DDBJ databases">
        <authorList>
            <person name="Sun Q."/>
            <person name="Mori K."/>
        </authorList>
    </citation>
    <scope>NUCLEOTIDE SEQUENCE [LARGE SCALE GENOMIC DNA]</scope>
    <source>
        <strain evidence="7 8">CGMCC 1.15906</strain>
    </source>
</reference>
<proteinExistence type="predicted"/>
<dbReference type="InterPro" id="IPR007267">
    <property type="entry name" value="GtrA_DPMS_TM"/>
</dbReference>
<organism evidence="7 8">
    <name type="scientific">Kribbella deserti</name>
    <dbReference type="NCBI Taxonomy" id="1926257"/>
    <lineage>
        <taxon>Bacteria</taxon>
        <taxon>Bacillati</taxon>
        <taxon>Actinomycetota</taxon>
        <taxon>Actinomycetes</taxon>
        <taxon>Propionibacteriales</taxon>
        <taxon>Kribbellaceae</taxon>
        <taxon>Kribbella</taxon>
    </lineage>
</organism>
<evidence type="ECO:0000256" key="5">
    <source>
        <dbReference type="SAM" id="Phobius"/>
    </source>
</evidence>
<evidence type="ECO:0000259" key="6">
    <source>
        <dbReference type="Pfam" id="PF04138"/>
    </source>
</evidence>
<feature type="transmembrane region" description="Helical" evidence="5">
    <location>
        <begin position="16"/>
        <end position="35"/>
    </location>
</feature>
<dbReference type="EMBL" id="JBHLTC010000035">
    <property type="protein sequence ID" value="MFC0627676.1"/>
    <property type="molecule type" value="Genomic_DNA"/>
</dbReference>
<keyword evidence="4 5" id="KW-0472">Membrane</keyword>
<comment type="subcellular location">
    <subcellularLocation>
        <location evidence="1">Membrane</location>
        <topology evidence="1">Multi-pass membrane protein</topology>
    </subcellularLocation>
</comment>
<dbReference type="Proteomes" id="UP001589890">
    <property type="component" value="Unassembled WGS sequence"/>
</dbReference>
<dbReference type="Pfam" id="PF04138">
    <property type="entry name" value="GtrA_DPMS_TM"/>
    <property type="match status" value="1"/>
</dbReference>
<feature type="domain" description="GtrA/DPMS transmembrane" evidence="6">
    <location>
        <begin position="15"/>
        <end position="132"/>
    </location>
</feature>
<sequence length="133" mass="15060">MSELGAKVIGDHRVRYLIVGAGTNVLYFCLFWLGWHLLEGTVSYLVLTAATNLSTALIVYPFYRTFVFGRSDQTWLRGFWKFYTVYLVGLVTSLLGMPFLVEVVGAPVLLATVIMLAIQPVVSYLLHRFWTFA</sequence>
<evidence type="ECO:0000256" key="3">
    <source>
        <dbReference type="ARBA" id="ARBA00022989"/>
    </source>
</evidence>
<accession>A0ABV6QSR2</accession>
<evidence type="ECO:0000313" key="7">
    <source>
        <dbReference type="EMBL" id="MFC0627676.1"/>
    </source>
</evidence>
<feature type="transmembrane region" description="Helical" evidence="5">
    <location>
        <begin position="83"/>
        <end position="101"/>
    </location>
</feature>
<evidence type="ECO:0000256" key="1">
    <source>
        <dbReference type="ARBA" id="ARBA00004141"/>
    </source>
</evidence>
<keyword evidence="8" id="KW-1185">Reference proteome</keyword>
<evidence type="ECO:0000256" key="4">
    <source>
        <dbReference type="ARBA" id="ARBA00023136"/>
    </source>
</evidence>
<gene>
    <name evidence="7" type="ORF">ACFFGN_26620</name>
</gene>
<name>A0ABV6QSR2_9ACTN</name>
<protein>
    <submittedName>
        <fullName evidence="7">GtrA family protein</fullName>
    </submittedName>
</protein>
<keyword evidence="3 5" id="KW-1133">Transmembrane helix</keyword>
<dbReference type="RefSeq" id="WP_380052700.1">
    <property type="nucleotide sequence ID" value="NZ_JBHLTC010000035.1"/>
</dbReference>
<evidence type="ECO:0000256" key="2">
    <source>
        <dbReference type="ARBA" id="ARBA00022692"/>
    </source>
</evidence>
<feature type="transmembrane region" description="Helical" evidence="5">
    <location>
        <begin position="107"/>
        <end position="126"/>
    </location>
</feature>
<keyword evidence="2 5" id="KW-0812">Transmembrane</keyword>
<evidence type="ECO:0000313" key="8">
    <source>
        <dbReference type="Proteomes" id="UP001589890"/>
    </source>
</evidence>
<comment type="caution">
    <text evidence="7">The sequence shown here is derived from an EMBL/GenBank/DDBJ whole genome shotgun (WGS) entry which is preliminary data.</text>
</comment>